<dbReference type="Proteomes" id="UP000184097">
    <property type="component" value="Unassembled WGS sequence"/>
</dbReference>
<dbReference type="EMBL" id="FRDH01000003">
    <property type="protein sequence ID" value="SHN50226.1"/>
    <property type="molecule type" value="Genomic_DNA"/>
</dbReference>
<dbReference type="Pfam" id="PF17851">
    <property type="entry name" value="GH43_C2"/>
    <property type="match status" value="1"/>
</dbReference>
<evidence type="ECO:0000256" key="4">
    <source>
        <dbReference type="PIRSR" id="PIRSR606710-1"/>
    </source>
</evidence>
<accession>A0A1M7RVQ0</accession>
<dbReference type="AlphaFoldDB" id="A0A1M7RVQ0"/>
<feature type="site" description="Important for catalytic activity, responsible for pKa modulation of the active site Glu and correct orientation of both the proton donor and substrate" evidence="5">
    <location>
        <position position="124"/>
    </location>
</feature>
<gene>
    <name evidence="8" type="ORF">SAMN02745247_00454</name>
</gene>
<sequence>MNPINPLIPLDYPDPDVIRVENTFYMVSTTMYFMPGCEILRSFDLLHWEHASYVYETLDSTPAQRLNGKENIYGQGMWAASIRYHQGTFYIIFVANDTHKTYLFKSKTIEGPWKKSEISGFYHDNSLLFDDDGRIFILSGNRDIYLTELNADLTGPKEGTDSMIIIRDKLDAYLGYEGAHFYKINGYYYIFLIHMPRTTGKRTESCFYARSLDDEFVGLDVMDDDRGFRGMGVAQGGIVDTPDGKWYSILFQDSGAVGRLPILMPITWSKDSPSIPIFGDKGVIPEEFSTPDLNPGYSYAPLFGDDDFKGELKSFWQYNHEPDKALISHNKNNGTFSITTDKLCNNITQAKNTLTQRCLFPKSKASVMLDASKINEGDYAGLCILQSNYAFVAVTKRNGEYYLIMGNHVVTVPGIWGERNDDSFALELFKVKLSSPKVRLASEASFDPQRYTASSSVCPDKVSFSYDIGDGFIRILQTSSLSFKLDHFTGARYGLFNFSTAEAGGTAAFSEFRYEEA</sequence>
<dbReference type="PANTHER" id="PTHR42812">
    <property type="entry name" value="BETA-XYLOSIDASE"/>
    <property type="match status" value="1"/>
</dbReference>
<dbReference type="InterPro" id="IPR006710">
    <property type="entry name" value="Glyco_hydro_43"/>
</dbReference>
<dbReference type="Pfam" id="PF04616">
    <property type="entry name" value="Glyco_hydro_43"/>
    <property type="match status" value="1"/>
</dbReference>
<feature type="active site" description="Proton acceptor" evidence="4">
    <location>
        <position position="14"/>
    </location>
</feature>
<dbReference type="InterPro" id="IPR041542">
    <property type="entry name" value="GH43_C2"/>
</dbReference>
<keyword evidence="2 6" id="KW-0378">Hydrolase</keyword>
<dbReference type="GO" id="GO:0005975">
    <property type="term" value="P:carbohydrate metabolic process"/>
    <property type="evidence" value="ECO:0007669"/>
    <property type="project" value="InterPro"/>
</dbReference>
<dbReference type="PANTHER" id="PTHR42812:SF15">
    <property type="entry name" value="HYDROLASE, PUTATIVE (AFU_ORTHOLOGUE AFUA_2G00930)-RELATED"/>
    <property type="match status" value="1"/>
</dbReference>
<dbReference type="RefSeq" id="WP_072700616.1">
    <property type="nucleotide sequence ID" value="NZ_FRDH01000003.1"/>
</dbReference>
<protein>
    <submittedName>
        <fullName evidence="8">Beta-xylosidase</fullName>
    </submittedName>
</protein>
<evidence type="ECO:0000256" key="3">
    <source>
        <dbReference type="ARBA" id="ARBA00023295"/>
    </source>
</evidence>
<dbReference type="CDD" id="cd09001">
    <property type="entry name" value="GH43_FsAxh1-like"/>
    <property type="match status" value="1"/>
</dbReference>
<evidence type="ECO:0000256" key="6">
    <source>
        <dbReference type="RuleBase" id="RU361187"/>
    </source>
</evidence>
<evidence type="ECO:0000256" key="5">
    <source>
        <dbReference type="PIRSR" id="PIRSR606710-2"/>
    </source>
</evidence>
<evidence type="ECO:0000256" key="2">
    <source>
        <dbReference type="ARBA" id="ARBA00022801"/>
    </source>
</evidence>
<dbReference type="Gene3D" id="2.115.10.20">
    <property type="entry name" value="Glycosyl hydrolase domain, family 43"/>
    <property type="match status" value="1"/>
</dbReference>
<dbReference type="SUPFAM" id="SSF75005">
    <property type="entry name" value="Arabinanase/levansucrase/invertase"/>
    <property type="match status" value="1"/>
</dbReference>
<evidence type="ECO:0000313" key="8">
    <source>
        <dbReference type="EMBL" id="SHN50226.1"/>
    </source>
</evidence>
<dbReference type="SUPFAM" id="SSF49899">
    <property type="entry name" value="Concanavalin A-like lectins/glucanases"/>
    <property type="match status" value="1"/>
</dbReference>
<dbReference type="InterPro" id="IPR013320">
    <property type="entry name" value="ConA-like_dom_sf"/>
</dbReference>
<dbReference type="Gene3D" id="2.60.120.200">
    <property type="match status" value="1"/>
</dbReference>
<dbReference type="InterPro" id="IPR023296">
    <property type="entry name" value="Glyco_hydro_beta-prop_sf"/>
</dbReference>
<evidence type="ECO:0000259" key="7">
    <source>
        <dbReference type="Pfam" id="PF17851"/>
    </source>
</evidence>
<name>A0A1M7RVQ0_9FIRM</name>
<dbReference type="GO" id="GO:0004553">
    <property type="term" value="F:hydrolase activity, hydrolyzing O-glycosyl compounds"/>
    <property type="evidence" value="ECO:0007669"/>
    <property type="project" value="InterPro"/>
</dbReference>
<evidence type="ECO:0000256" key="1">
    <source>
        <dbReference type="ARBA" id="ARBA00009865"/>
    </source>
</evidence>
<keyword evidence="3 6" id="KW-0326">Glycosidase</keyword>
<comment type="similarity">
    <text evidence="1 6">Belongs to the glycosyl hydrolase 43 family.</text>
</comment>
<feature type="active site" description="Proton donor" evidence="4">
    <location>
        <position position="177"/>
    </location>
</feature>
<proteinExistence type="inferred from homology"/>
<reference evidence="8 9" key="1">
    <citation type="submission" date="2016-12" db="EMBL/GenBank/DDBJ databases">
        <authorList>
            <person name="Song W.-J."/>
            <person name="Kurnit D.M."/>
        </authorList>
    </citation>
    <scope>NUCLEOTIDE SEQUENCE [LARGE SCALE GENOMIC DNA]</scope>
    <source>
        <strain evidence="8 9">DSM 14810</strain>
    </source>
</reference>
<evidence type="ECO:0000313" key="9">
    <source>
        <dbReference type="Proteomes" id="UP000184097"/>
    </source>
</evidence>
<dbReference type="InterPro" id="IPR051795">
    <property type="entry name" value="Glycosyl_Hydrlase_43"/>
</dbReference>
<organism evidence="8 9">
    <name type="scientific">Butyrivibrio hungatei DSM 14810</name>
    <dbReference type="NCBI Taxonomy" id="1121132"/>
    <lineage>
        <taxon>Bacteria</taxon>
        <taxon>Bacillati</taxon>
        <taxon>Bacillota</taxon>
        <taxon>Clostridia</taxon>
        <taxon>Lachnospirales</taxon>
        <taxon>Lachnospiraceae</taxon>
        <taxon>Butyrivibrio</taxon>
    </lineage>
</organism>
<feature type="domain" description="Beta-xylosidase C-terminal Concanavalin A-like" evidence="7">
    <location>
        <begin position="306"/>
        <end position="515"/>
    </location>
</feature>